<dbReference type="EMBL" id="CP000542">
    <property type="protein sequence ID" value="ABM57889.1"/>
    <property type="molecule type" value="Genomic_DNA"/>
</dbReference>
<organism evidence="1 2">
    <name type="scientific">Verminephrobacter eiseniae (strain EF01-2)</name>
    <dbReference type="NCBI Taxonomy" id="391735"/>
    <lineage>
        <taxon>Bacteria</taxon>
        <taxon>Pseudomonadati</taxon>
        <taxon>Pseudomonadota</taxon>
        <taxon>Betaproteobacteria</taxon>
        <taxon>Burkholderiales</taxon>
        <taxon>Comamonadaceae</taxon>
        <taxon>Verminephrobacter</taxon>
    </lineage>
</organism>
<gene>
    <name evidence="1" type="ordered locus">Veis_2141</name>
</gene>
<name>A1WJT2_VEREI</name>
<keyword evidence="2" id="KW-1185">Reference proteome</keyword>
<reference evidence="2" key="1">
    <citation type="submission" date="2006-12" db="EMBL/GenBank/DDBJ databases">
        <title>Complete sequence of chromosome 1 of Verminephrobacter eiseniae EF01-2.</title>
        <authorList>
            <person name="Copeland A."/>
            <person name="Lucas S."/>
            <person name="Lapidus A."/>
            <person name="Barry K."/>
            <person name="Detter J.C."/>
            <person name="Glavina del Rio T."/>
            <person name="Dalin E."/>
            <person name="Tice H."/>
            <person name="Pitluck S."/>
            <person name="Chertkov O."/>
            <person name="Brettin T."/>
            <person name="Bruce D."/>
            <person name="Han C."/>
            <person name="Tapia R."/>
            <person name="Gilna P."/>
            <person name="Schmutz J."/>
            <person name="Larimer F."/>
            <person name="Land M."/>
            <person name="Hauser L."/>
            <person name="Kyrpides N."/>
            <person name="Kim E."/>
            <person name="Stahl D."/>
            <person name="Richardson P."/>
        </authorList>
    </citation>
    <scope>NUCLEOTIDE SEQUENCE [LARGE SCALE GENOMIC DNA]</scope>
    <source>
        <strain evidence="2">EF01-2</strain>
    </source>
</reference>
<dbReference type="RefSeq" id="WP_011809895.1">
    <property type="nucleotide sequence ID" value="NC_008786.1"/>
</dbReference>
<dbReference type="HOGENOM" id="CLU_065815_0_0_4"/>
<dbReference type="AlphaFoldDB" id="A1WJT2"/>
<dbReference type="eggNOG" id="ENOG502Z9HD">
    <property type="taxonomic scope" value="Bacteria"/>
</dbReference>
<proteinExistence type="predicted"/>
<dbReference type="OrthoDB" id="517313at2"/>
<evidence type="ECO:0008006" key="3">
    <source>
        <dbReference type="Google" id="ProtNLM"/>
    </source>
</evidence>
<dbReference type="STRING" id="391735.Veis_2141"/>
<dbReference type="KEGG" id="vei:Veis_2141"/>
<sequence>MKTIIIDPARIRAFGKPVETHFIVVTNPSLRDDIIIKNSGSYIGYQTMLLESKIPFVELLANQIPNRAHILVISPDAFFQSPPQDSLGNHRKLLAMACNSTPADVDVINHFLRVLEDTDPEKQQQHANHFFELGENAAFLEFVDERNGTLARFNHLDDSYLWSEQAGTLGDGEQQLAPSGEISVLPLKIQEFDETLRLDFNGTIALNGTPILHNGTPSFLRADQQRLHHALSGISDTALIATVENGVIVDLKAASPTGDSATAILQALFTIDSRYRILWEIGFGINTAHRILPGNHAMNETFGNTDGAIHFGLGLTPYTQYHLDIICPNTVVKTDTGEYLIGKRKSAMERHRAAGCPCIE</sequence>
<dbReference type="GeneID" id="76460710"/>
<dbReference type="Proteomes" id="UP000000374">
    <property type="component" value="Chromosome"/>
</dbReference>
<evidence type="ECO:0000313" key="2">
    <source>
        <dbReference type="Proteomes" id="UP000000374"/>
    </source>
</evidence>
<dbReference type="SUPFAM" id="SSF144052">
    <property type="entry name" value="Thermophilic metalloprotease-like"/>
    <property type="match status" value="1"/>
</dbReference>
<accession>A1WJT2</accession>
<protein>
    <recommendedName>
        <fullName evidence="3">Leucyl aminopeptidase (Aminopeptidase T)</fullName>
    </recommendedName>
</protein>
<evidence type="ECO:0000313" key="1">
    <source>
        <dbReference type="EMBL" id="ABM57889.1"/>
    </source>
</evidence>